<dbReference type="PANTHER" id="PTHR43047:SF72">
    <property type="entry name" value="OSMOSENSING HISTIDINE PROTEIN KINASE SLN1"/>
    <property type="match status" value="1"/>
</dbReference>
<keyword evidence="5" id="KW-0808">Transferase</keyword>
<gene>
    <name evidence="13" type="ORF">ETD83_12535</name>
</gene>
<proteinExistence type="predicted"/>
<dbReference type="PROSITE" id="PS50109">
    <property type="entry name" value="HIS_KIN"/>
    <property type="match status" value="1"/>
</dbReference>
<evidence type="ECO:0000313" key="14">
    <source>
        <dbReference type="Proteomes" id="UP000309174"/>
    </source>
</evidence>
<dbReference type="AlphaFoldDB" id="A0A5C4JF60"/>
<keyword evidence="7" id="KW-0902">Two-component regulatory system</keyword>
<evidence type="ECO:0000256" key="2">
    <source>
        <dbReference type="ARBA" id="ARBA00004236"/>
    </source>
</evidence>
<dbReference type="InterPro" id="IPR001789">
    <property type="entry name" value="Sig_transdc_resp-reg_receiver"/>
</dbReference>
<dbReference type="InterPro" id="IPR003594">
    <property type="entry name" value="HATPase_dom"/>
</dbReference>
<dbReference type="InterPro" id="IPR003661">
    <property type="entry name" value="HisK_dim/P_dom"/>
</dbReference>
<accession>A0A5C4JF60</accession>
<feature type="coiled-coil region" evidence="9">
    <location>
        <begin position="147"/>
        <end position="223"/>
    </location>
</feature>
<dbReference type="CDD" id="cd00156">
    <property type="entry name" value="REC"/>
    <property type="match status" value="1"/>
</dbReference>
<dbReference type="EMBL" id="VCKW01000050">
    <property type="protein sequence ID" value="TMR02441.1"/>
    <property type="molecule type" value="Genomic_DNA"/>
</dbReference>
<dbReference type="CDD" id="cd00082">
    <property type="entry name" value="HisKA"/>
    <property type="match status" value="1"/>
</dbReference>
<keyword evidence="9" id="KW-0175">Coiled coil</keyword>
<dbReference type="Gene3D" id="3.40.50.2300">
    <property type="match status" value="1"/>
</dbReference>
<keyword evidence="4 8" id="KW-0597">Phosphoprotein</keyword>
<dbReference type="SMART" id="SM00448">
    <property type="entry name" value="REC"/>
    <property type="match status" value="1"/>
</dbReference>
<feature type="domain" description="Histidine kinase" evidence="11">
    <location>
        <begin position="230"/>
        <end position="445"/>
    </location>
</feature>
<name>A0A5C4JF60_9ACTN</name>
<keyword evidence="14" id="KW-1185">Reference proteome</keyword>
<dbReference type="InterPro" id="IPR036890">
    <property type="entry name" value="HATPase_C_sf"/>
</dbReference>
<dbReference type="RefSeq" id="WP_138645269.1">
    <property type="nucleotide sequence ID" value="NZ_VCKW01000050.1"/>
</dbReference>
<dbReference type="Pfam" id="PF00072">
    <property type="entry name" value="Response_reg"/>
    <property type="match status" value="1"/>
</dbReference>
<evidence type="ECO:0000256" key="7">
    <source>
        <dbReference type="ARBA" id="ARBA00023012"/>
    </source>
</evidence>
<dbReference type="InterPro" id="IPR036097">
    <property type="entry name" value="HisK_dim/P_sf"/>
</dbReference>
<evidence type="ECO:0000256" key="9">
    <source>
        <dbReference type="SAM" id="Coils"/>
    </source>
</evidence>
<dbReference type="GO" id="GO:0009927">
    <property type="term" value="F:histidine phosphotransfer kinase activity"/>
    <property type="evidence" value="ECO:0007669"/>
    <property type="project" value="TreeGrafter"/>
</dbReference>
<evidence type="ECO:0000256" key="4">
    <source>
        <dbReference type="ARBA" id="ARBA00022553"/>
    </source>
</evidence>
<dbReference type="Pfam" id="PF02518">
    <property type="entry name" value="HATPase_c"/>
    <property type="match status" value="1"/>
</dbReference>
<feature type="region of interest" description="Disordered" evidence="10">
    <location>
        <begin position="567"/>
        <end position="587"/>
    </location>
</feature>
<dbReference type="OrthoDB" id="340764at2"/>
<comment type="subcellular location">
    <subcellularLocation>
        <location evidence="2">Cell membrane</location>
    </subcellularLocation>
</comment>
<evidence type="ECO:0000256" key="10">
    <source>
        <dbReference type="SAM" id="MobiDB-lite"/>
    </source>
</evidence>
<dbReference type="SMART" id="SM00387">
    <property type="entry name" value="HATPase_c"/>
    <property type="match status" value="1"/>
</dbReference>
<dbReference type="EC" id="2.7.13.3" evidence="3"/>
<protein>
    <recommendedName>
        <fullName evidence="3">histidine kinase</fullName>
        <ecNumber evidence="3">2.7.13.3</ecNumber>
    </recommendedName>
</protein>
<evidence type="ECO:0000259" key="12">
    <source>
        <dbReference type="PROSITE" id="PS50110"/>
    </source>
</evidence>
<dbReference type="SUPFAM" id="SSF47384">
    <property type="entry name" value="Homodimeric domain of signal transducing histidine kinase"/>
    <property type="match status" value="1"/>
</dbReference>
<dbReference type="Gene3D" id="3.30.565.10">
    <property type="entry name" value="Histidine kinase-like ATPase, C-terminal domain"/>
    <property type="match status" value="1"/>
</dbReference>
<dbReference type="SMART" id="SM00388">
    <property type="entry name" value="HisKA"/>
    <property type="match status" value="1"/>
</dbReference>
<comment type="caution">
    <text evidence="13">The sequence shown here is derived from an EMBL/GenBank/DDBJ whole genome shotgun (WGS) entry which is preliminary data.</text>
</comment>
<dbReference type="GO" id="GO:0005886">
    <property type="term" value="C:plasma membrane"/>
    <property type="evidence" value="ECO:0007669"/>
    <property type="project" value="UniProtKB-SubCell"/>
</dbReference>
<keyword evidence="6" id="KW-0418">Kinase</keyword>
<dbReference type="PROSITE" id="PS50110">
    <property type="entry name" value="RESPONSE_REGULATORY"/>
    <property type="match status" value="1"/>
</dbReference>
<dbReference type="Pfam" id="PF00512">
    <property type="entry name" value="HisKA"/>
    <property type="match status" value="1"/>
</dbReference>
<feature type="modified residue" description="4-aspartylphosphate" evidence="8">
    <location>
        <position position="503"/>
    </location>
</feature>
<dbReference type="Proteomes" id="UP000309174">
    <property type="component" value="Unassembled WGS sequence"/>
</dbReference>
<evidence type="ECO:0000256" key="8">
    <source>
        <dbReference type="PROSITE-ProRule" id="PRU00169"/>
    </source>
</evidence>
<evidence type="ECO:0000256" key="1">
    <source>
        <dbReference type="ARBA" id="ARBA00000085"/>
    </source>
</evidence>
<dbReference type="InterPro" id="IPR005467">
    <property type="entry name" value="His_kinase_dom"/>
</dbReference>
<evidence type="ECO:0000259" key="11">
    <source>
        <dbReference type="PROSITE" id="PS50109"/>
    </source>
</evidence>
<sequence length="587" mass="62102">MGEDASGELLRIEITDEAGVFAVRQLGRRVAAEVGLPYQDQVRVATALSEAGRELYACAGRVRVAFALDRGHPAALTIKLDLVPRTSMEGAAECEAAISRLLSRVEHESGDDGVHVRLRKDLPAGARPPGDADLRDRLGRLRPVPALEDLRTQNADLMAALSDLQRQREELRSLNTELEATNEGVMALYNEISGELEETNRGVVALYAELEEKSDQLQELGEAKNRFWATVSHELRTPMNSVIGLVRLLLDPAAEPLTAEQRQQITLIGDTGETMLALVNDLLDIAKAERGGLEPRRAPVRVPALLDELSELLRPMAEQAGLTLTVDAAAAPPVVVTDAEMLTRILRNLVGNGLKFTAQGGVRVSARAVPGHIEFVVSDTGPGIAPADQARLFEEFFRVPGSDAGGTGLGLPYARRLARALGGDLSVDSAVGEGTAVTLRLPPSARLDDLGLGHVLIADDDGTTRRVLRGLVEDAAGRVTETADGRAALESAAADPPDLVLLDLRMPGLDGYEVLARLPADVPVVLVTSSDVTTQGPGEGGDPRLGRAGAVLGKDQIGPETLAEAVRTARQAAPTKDTAADDAGDGG</sequence>
<dbReference type="PANTHER" id="PTHR43047">
    <property type="entry name" value="TWO-COMPONENT HISTIDINE PROTEIN KINASE"/>
    <property type="match status" value="1"/>
</dbReference>
<comment type="catalytic activity">
    <reaction evidence="1">
        <text>ATP + protein L-histidine = ADP + protein N-phospho-L-histidine.</text>
        <dbReference type="EC" id="2.7.13.3"/>
    </reaction>
</comment>
<dbReference type="InterPro" id="IPR011006">
    <property type="entry name" value="CheY-like_superfamily"/>
</dbReference>
<evidence type="ECO:0000256" key="6">
    <source>
        <dbReference type="ARBA" id="ARBA00022777"/>
    </source>
</evidence>
<dbReference type="GO" id="GO:0000155">
    <property type="term" value="F:phosphorelay sensor kinase activity"/>
    <property type="evidence" value="ECO:0007669"/>
    <property type="project" value="InterPro"/>
</dbReference>
<dbReference type="SUPFAM" id="SSF52172">
    <property type="entry name" value="CheY-like"/>
    <property type="match status" value="1"/>
</dbReference>
<feature type="domain" description="Response regulatory" evidence="12">
    <location>
        <begin position="454"/>
        <end position="569"/>
    </location>
</feature>
<evidence type="ECO:0000256" key="5">
    <source>
        <dbReference type="ARBA" id="ARBA00022679"/>
    </source>
</evidence>
<dbReference type="PRINTS" id="PR00344">
    <property type="entry name" value="BCTRLSENSOR"/>
</dbReference>
<organism evidence="13 14">
    <name type="scientific">Actinomadura soli</name>
    <dbReference type="NCBI Taxonomy" id="2508997"/>
    <lineage>
        <taxon>Bacteria</taxon>
        <taxon>Bacillati</taxon>
        <taxon>Actinomycetota</taxon>
        <taxon>Actinomycetes</taxon>
        <taxon>Streptosporangiales</taxon>
        <taxon>Thermomonosporaceae</taxon>
        <taxon>Actinomadura</taxon>
    </lineage>
</organism>
<evidence type="ECO:0000313" key="13">
    <source>
        <dbReference type="EMBL" id="TMR02441.1"/>
    </source>
</evidence>
<dbReference type="InterPro" id="IPR004358">
    <property type="entry name" value="Sig_transdc_His_kin-like_C"/>
</dbReference>
<dbReference type="Gene3D" id="1.10.287.130">
    <property type="match status" value="1"/>
</dbReference>
<reference evidence="13 14" key="1">
    <citation type="submission" date="2019-05" db="EMBL/GenBank/DDBJ databases">
        <title>Draft genome sequence of Actinomadura sp. 14C53.</title>
        <authorList>
            <person name="Saricaoglu S."/>
            <person name="Isik K."/>
        </authorList>
    </citation>
    <scope>NUCLEOTIDE SEQUENCE [LARGE SCALE GENOMIC DNA]</scope>
    <source>
        <strain evidence="13 14">14C53</strain>
    </source>
</reference>
<evidence type="ECO:0000256" key="3">
    <source>
        <dbReference type="ARBA" id="ARBA00012438"/>
    </source>
</evidence>
<dbReference type="SUPFAM" id="SSF55874">
    <property type="entry name" value="ATPase domain of HSP90 chaperone/DNA topoisomerase II/histidine kinase"/>
    <property type="match status" value="1"/>
</dbReference>